<dbReference type="InterPro" id="IPR001882">
    <property type="entry name" value="Biotin_BS"/>
</dbReference>
<dbReference type="InterPro" id="IPR050709">
    <property type="entry name" value="Biotin_Carboxyl_Carrier/Decarb"/>
</dbReference>
<evidence type="ECO:0000259" key="2">
    <source>
        <dbReference type="PROSITE" id="PS50968"/>
    </source>
</evidence>
<organism evidence="3 4">
    <name type="scientific">Flagellimonas meridianipacifica</name>
    <dbReference type="NCBI Taxonomy" id="1080225"/>
    <lineage>
        <taxon>Bacteria</taxon>
        <taxon>Pseudomonadati</taxon>
        <taxon>Bacteroidota</taxon>
        <taxon>Flavobacteriia</taxon>
        <taxon>Flavobacteriales</taxon>
        <taxon>Flavobacteriaceae</taxon>
        <taxon>Flagellimonas</taxon>
    </lineage>
</organism>
<dbReference type="RefSeq" id="WP_106145521.1">
    <property type="nucleotide sequence ID" value="NZ_PVYX01000002.1"/>
</dbReference>
<proteinExistence type="predicted"/>
<dbReference type="CDD" id="cd06850">
    <property type="entry name" value="biotinyl_domain"/>
    <property type="match status" value="1"/>
</dbReference>
<name>A0A2T0M9S1_9FLAO</name>
<dbReference type="InterPro" id="IPR011053">
    <property type="entry name" value="Single_hybrid_motif"/>
</dbReference>
<gene>
    <name evidence="3" type="ORF">CLV81_2620</name>
</gene>
<evidence type="ECO:0000256" key="1">
    <source>
        <dbReference type="ARBA" id="ARBA00023267"/>
    </source>
</evidence>
<dbReference type="PROSITE" id="PS00188">
    <property type="entry name" value="BIOTIN"/>
    <property type="match status" value="1"/>
</dbReference>
<feature type="domain" description="Lipoyl-binding" evidence="2">
    <location>
        <begin position="84"/>
        <end position="161"/>
    </location>
</feature>
<dbReference type="AlphaFoldDB" id="A0A2T0M9S1"/>
<dbReference type="PANTHER" id="PTHR45266:SF3">
    <property type="entry name" value="OXALOACETATE DECARBOXYLASE ALPHA CHAIN"/>
    <property type="match status" value="1"/>
</dbReference>
<keyword evidence="4" id="KW-1185">Reference proteome</keyword>
<dbReference type="Pfam" id="PF00364">
    <property type="entry name" value="Biotin_lipoyl"/>
    <property type="match status" value="1"/>
</dbReference>
<accession>A0A2T0M9S1</accession>
<dbReference type="EMBL" id="PVYX01000002">
    <property type="protein sequence ID" value="PRX54223.1"/>
    <property type="molecule type" value="Genomic_DNA"/>
</dbReference>
<dbReference type="Gene3D" id="2.40.50.100">
    <property type="match status" value="1"/>
</dbReference>
<evidence type="ECO:0000313" key="3">
    <source>
        <dbReference type="EMBL" id="PRX54223.1"/>
    </source>
</evidence>
<dbReference type="FunFam" id="2.40.50.100:FF:000003">
    <property type="entry name" value="Acetyl-CoA carboxylase biotin carboxyl carrier protein"/>
    <property type="match status" value="1"/>
</dbReference>
<evidence type="ECO:0000313" key="4">
    <source>
        <dbReference type="Proteomes" id="UP000237640"/>
    </source>
</evidence>
<dbReference type="Proteomes" id="UP000237640">
    <property type="component" value="Unassembled WGS sequence"/>
</dbReference>
<sequence>MEESYSIMVNEDHEFQLTKDQIYPLDILKTRDNGFHVLKDGKSFHIEVVEGNFNDLEYIIKVNGTDYRTSVKTPLLHLIDKMGFAVNGAKNVASIEAPMPGLILDISVKEGQEVNENDPLLILEAMKMENSITSPRNGVIKSISVTKGDAVDKKQVLLTFE</sequence>
<dbReference type="PROSITE" id="PS50968">
    <property type="entry name" value="BIOTINYL_LIPOYL"/>
    <property type="match status" value="1"/>
</dbReference>
<comment type="caution">
    <text evidence="3">The sequence shown here is derived from an EMBL/GenBank/DDBJ whole genome shotgun (WGS) entry which is preliminary data.</text>
</comment>
<dbReference type="OrthoDB" id="9812676at2"/>
<protein>
    <submittedName>
        <fullName evidence="3">Biotin-dependent enzyme</fullName>
    </submittedName>
</protein>
<dbReference type="PANTHER" id="PTHR45266">
    <property type="entry name" value="OXALOACETATE DECARBOXYLASE ALPHA CHAIN"/>
    <property type="match status" value="1"/>
</dbReference>
<dbReference type="InterPro" id="IPR000089">
    <property type="entry name" value="Biotin_lipoyl"/>
</dbReference>
<reference evidence="3 4" key="1">
    <citation type="submission" date="2018-03" db="EMBL/GenBank/DDBJ databases">
        <title>Genomic Encyclopedia of Archaeal and Bacterial Type Strains, Phase II (KMG-II): from individual species to whole genera.</title>
        <authorList>
            <person name="Goeker M."/>
        </authorList>
    </citation>
    <scope>NUCLEOTIDE SEQUENCE [LARGE SCALE GENOMIC DNA]</scope>
    <source>
        <strain evidence="3 4">DSM 25027</strain>
    </source>
</reference>
<keyword evidence="1" id="KW-0092">Biotin</keyword>
<dbReference type="SUPFAM" id="SSF51230">
    <property type="entry name" value="Single hybrid motif"/>
    <property type="match status" value="1"/>
</dbReference>